<keyword evidence="3" id="KW-1185">Reference proteome</keyword>
<proteinExistence type="predicted"/>
<keyword evidence="1" id="KW-0812">Transmembrane</keyword>
<dbReference type="Proteomes" id="UP000603865">
    <property type="component" value="Unassembled WGS sequence"/>
</dbReference>
<feature type="transmembrane region" description="Helical" evidence="1">
    <location>
        <begin position="33"/>
        <end position="53"/>
    </location>
</feature>
<dbReference type="AlphaFoldDB" id="A0A918F026"/>
<comment type="caution">
    <text evidence="2">The sequence shown here is derived from an EMBL/GenBank/DDBJ whole genome shotgun (WGS) entry which is preliminary data.</text>
</comment>
<feature type="transmembrane region" description="Helical" evidence="1">
    <location>
        <begin position="7"/>
        <end position="27"/>
    </location>
</feature>
<sequence>MQAGQNTFRVYFVAVLAALWLILALASARGEKWPIAGLCLVMAVANAFTLYRLTRQKNQ</sequence>
<dbReference type="EMBL" id="BMQL01000001">
    <property type="protein sequence ID" value="GGQ95336.1"/>
    <property type="molecule type" value="Genomic_DNA"/>
</dbReference>
<evidence type="ECO:0000313" key="3">
    <source>
        <dbReference type="Proteomes" id="UP000603865"/>
    </source>
</evidence>
<keyword evidence="1" id="KW-0472">Membrane</keyword>
<evidence type="ECO:0000313" key="2">
    <source>
        <dbReference type="EMBL" id="GGQ95336.1"/>
    </source>
</evidence>
<evidence type="ECO:0000256" key="1">
    <source>
        <dbReference type="SAM" id="Phobius"/>
    </source>
</evidence>
<gene>
    <name evidence="2" type="ORF">GCM10008957_04630</name>
</gene>
<protein>
    <submittedName>
        <fullName evidence="2">Uncharacterized protein</fullName>
    </submittedName>
</protein>
<reference evidence="2" key="1">
    <citation type="journal article" date="2014" name="Int. J. Syst. Evol. Microbiol.">
        <title>Complete genome sequence of Corynebacterium casei LMG S-19264T (=DSM 44701T), isolated from a smear-ripened cheese.</title>
        <authorList>
            <consortium name="US DOE Joint Genome Institute (JGI-PGF)"/>
            <person name="Walter F."/>
            <person name="Albersmeier A."/>
            <person name="Kalinowski J."/>
            <person name="Ruckert C."/>
        </authorList>
    </citation>
    <scope>NUCLEOTIDE SEQUENCE</scope>
    <source>
        <strain evidence="2">JCM 31311</strain>
    </source>
</reference>
<accession>A0A918F026</accession>
<keyword evidence="1" id="KW-1133">Transmembrane helix</keyword>
<reference evidence="2" key="2">
    <citation type="submission" date="2020-09" db="EMBL/GenBank/DDBJ databases">
        <authorList>
            <person name="Sun Q."/>
            <person name="Ohkuma M."/>
        </authorList>
    </citation>
    <scope>NUCLEOTIDE SEQUENCE</scope>
    <source>
        <strain evidence="2">JCM 31311</strain>
    </source>
</reference>
<name>A0A918F026_9DEIO</name>
<organism evidence="2 3">
    <name type="scientific">Deinococcus ruber</name>
    <dbReference type="NCBI Taxonomy" id="1848197"/>
    <lineage>
        <taxon>Bacteria</taxon>
        <taxon>Thermotogati</taxon>
        <taxon>Deinococcota</taxon>
        <taxon>Deinococci</taxon>
        <taxon>Deinococcales</taxon>
        <taxon>Deinococcaceae</taxon>
        <taxon>Deinococcus</taxon>
    </lineage>
</organism>
<dbReference type="RefSeq" id="WP_189087853.1">
    <property type="nucleotide sequence ID" value="NZ_BMQL01000001.1"/>
</dbReference>